<sequence length="779" mass="85051">MSASFGVCTAITHAGTRCTTAATDASGKCAHHARMARVMALAPKPSTPKNAATTPTPTPMATTTASATAASSAPSSGSAPSVFTFDEPKRELYAMAPAAASAATASPAPVGATSGMLPGEAVASAVNCSFMFPSTLNLPALPGTLFVTNYRLRFEPLNASLRSPGHLHKLLDDALVGIPKACVAKLSYPHASQQRPKYDGTPTQLVLKFKDLRAWTLGGDVNTLMMTLNRVVFVDSPLSLFAFAPTSSRAQHQPVDALELEHHRLYNVFKDYSRMGVDLMRSNYRLCEANKNYNICPTYPPQFVVPASISDAEITNIAEFRSKGRIPICCFVHERNSASIWRCAQPKRGIFNAQNSADERYLLHISQSNRNQRKVWIADCRPELNARANNFTGGGTESSSIPHATVSFLNIANIHSMRESIENVRGLVNTSNTDQDFSWHARVEETKWLLHVRLVLSAAVRVADAVENKQTTVLVHCSDGWDRTGQLCALSQMLLDGHYRTICGFIEIIEKEWLRVGHKFQDRVGPGKTENEEQSPIFLQFLDCVWQIWRQYPTYFEFNSSLLETIADALFSGRYGTFLGNCDRERTMWNLSTRTPSLWTYVLTHRVEFANPFYRAHSEKVLVPPMSSLLRNVTLWSDYYCRGSVLQTVPVANPAPPLWTAQSAEPAKSSSEDLMNAMTAAIRHIQQLEAAMAQTRSLPPPAPSVEQATLLTPSQYTPAPTPSYTVAATPQVSAGSYAPALVTPPASIGATWTCGLCSKANAIGTVKCGVCGRPPPSSS</sequence>
<reference evidence="12" key="2">
    <citation type="journal article" date="2023" name="Microbiol Resour">
        <title>Decontamination and Annotation of the Draft Genome Sequence of the Oomycete Lagenidium giganteum ARSEF 373.</title>
        <authorList>
            <person name="Morgan W.R."/>
            <person name="Tartar A."/>
        </authorList>
    </citation>
    <scope>NUCLEOTIDE SEQUENCE</scope>
    <source>
        <strain evidence="12">ARSEF 373</strain>
    </source>
</reference>
<dbReference type="GO" id="GO:0012505">
    <property type="term" value="C:endomembrane system"/>
    <property type="evidence" value="ECO:0007669"/>
    <property type="project" value="UniProtKB-SubCell"/>
</dbReference>
<keyword evidence="4" id="KW-0862">Zinc</keyword>
<keyword evidence="2" id="KW-0479">Metal-binding</keyword>
<name>A0AAV2YF57_9STRA</name>
<evidence type="ECO:0000256" key="7">
    <source>
        <dbReference type="PROSITE-ProRule" id="PRU00322"/>
    </source>
</evidence>
<evidence type="ECO:0000259" key="10">
    <source>
        <dbReference type="PROSITE" id="PS50199"/>
    </source>
</evidence>
<reference evidence="12" key="1">
    <citation type="submission" date="2022-11" db="EMBL/GenBank/DDBJ databases">
        <authorList>
            <person name="Morgan W.R."/>
            <person name="Tartar A."/>
        </authorList>
    </citation>
    <scope>NUCLEOTIDE SEQUENCE</scope>
    <source>
        <strain evidence="12">ARSEF 373</strain>
    </source>
</reference>
<dbReference type="PROSITE" id="PS01358">
    <property type="entry name" value="ZF_RANBP2_1"/>
    <property type="match status" value="1"/>
</dbReference>
<proteinExistence type="predicted"/>
<evidence type="ECO:0000256" key="3">
    <source>
        <dbReference type="ARBA" id="ARBA00022771"/>
    </source>
</evidence>
<dbReference type="PROSITE" id="PS50199">
    <property type="entry name" value="ZF_RANBP2_2"/>
    <property type="match status" value="1"/>
</dbReference>
<evidence type="ECO:0000313" key="13">
    <source>
        <dbReference type="Proteomes" id="UP001146120"/>
    </source>
</evidence>
<dbReference type="InterPro" id="IPR000387">
    <property type="entry name" value="Tyr_Pase_dom"/>
</dbReference>
<comment type="subcellular location">
    <subcellularLocation>
        <location evidence="1">Endomembrane system</location>
        <topology evidence="1">Peripheral membrane protein</topology>
    </subcellularLocation>
</comment>
<evidence type="ECO:0000259" key="9">
    <source>
        <dbReference type="PROSITE" id="PS50056"/>
    </source>
</evidence>
<keyword evidence="3 7" id="KW-0863">Zinc-finger</keyword>
<evidence type="ECO:0008006" key="14">
    <source>
        <dbReference type="Google" id="ProtNLM"/>
    </source>
</evidence>
<feature type="active site" description="Phosphocysteine intermediate" evidence="5">
    <location>
        <position position="477"/>
    </location>
</feature>
<feature type="domain" description="Tyrosine specific protein phosphatases" evidence="9">
    <location>
        <begin position="446"/>
        <end position="493"/>
    </location>
</feature>
<feature type="compositionally biased region" description="Low complexity" evidence="8">
    <location>
        <begin position="42"/>
        <end position="81"/>
    </location>
</feature>
<evidence type="ECO:0000256" key="6">
    <source>
        <dbReference type="PIRSR" id="PIRSR630564-2"/>
    </source>
</evidence>
<dbReference type="PROSITE" id="PS50056">
    <property type="entry name" value="TYR_PHOSPHATASE_2"/>
    <property type="match status" value="1"/>
</dbReference>
<dbReference type="EMBL" id="DAKRPA010000289">
    <property type="protein sequence ID" value="DAZ93817.1"/>
    <property type="molecule type" value="Genomic_DNA"/>
</dbReference>
<dbReference type="InterPro" id="IPR001876">
    <property type="entry name" value="Znf_RanBP2"/>
</dbReference>
<dbReference type="InterPro" id="IPR029021">
    <property type="entry name" value="Prot-tyrosine_phosphatase-like"/>
</dbReference>
<keyword evidence="13" id="KW-1185">Reference proteome</keyword>
<dbReference type="Pfam" id="PF06602">
    <property type="entry name" value="Myotub-related"/>
    <property type="match status" value="1"/>
</dbReference>
<organism evidence="12 13">
    <name type="scientific">Lagenidium giganteum</name>
    <dbReference type="NCBI Taxonomy" id="4803"/>
    <lineage>
        <taxon>Eukaryota</taxon>
        <taxon>Sar</taxon>
        <taxon>Stramenopiles</taxon>
        <taxon>Oomycota</taxon>
        <taxon>Peronosporomycetes</taxon>
        <taxon>Pythiales</taxon>
        <taxon>Pythiaceae</taxon>
    </lineage>
</organism>
<protein>
    <recommendedName>
        <fullName evidence="14">Phosphatidylinositol-3-phosphatase</fullName>
    </recommendedName>
</protein>
<dbReference type="InterPro" id="IPR030564">
    <property type="entry name" value="Myotubularin"/>
</dbReference>
<dbReference type="Proteomes" id="UP001146120">
    <property type="component" value="Unassembled WGS sequence"/>
</dbReference>
<dbReference type="Gene3D" id="3.90.190.10">
    <property type="entry name" value="Protein tyrosine phosphatase superfamily"/>
    <property type="match status" value="1"/>
</dbReference>
<dbReference type="GO" id="GO:0005737">
    <property type="term" value="C:cytoplasm"/>
    <property type="evidence" value="ECO:0007669"/>
    <property type="project" value="UniProtKB-ARBA"/>
</dbReference>
<dbReference type="PANTHER" id="PTHR10807">
    <property type="entry name" value="MYOTUBULARIN-RELATED"/>
    <property type="match status" value="1"/>
</dbReference>
<comment type="caution">
    <text evidence="12">The sequence shown here is derived from an EMBL/GenBank/DDBJ whole genome shotgun (WGS) entry which is preliminary data.</text>
</comment>
<dbReference type="InterPro" id="IPR003595">
    <property type="entry name" value="Tyr_Pase_cat"/>
</dbReference>
<dbReference type="PANTHER" id="PTHR10807:SF128">
    <property type="entry name" value="PHOSPHATIDYLINOSITOL-3,5-BISPHOSPHATE 3-PHOSPHATASE"/>
    <property type="match status" value="1"/>
</dbReference>
<dbReference type="SUPFAM" id="SSF50729">
    <property type="entry name" value="PH domain-like"/>
    <property type="match status" value="1"/>
</dbReference>
<dbReference type="InterPro" id="IPR016130">
    <property type="entry name" value="Tyr_Pase_AS"/>
</dbReference>
<dbReference type="AlphaFoldDB" id="A0AAV2YF57"/>
<dbReference type="InterPro" id="IPR010569">
    <property type="entry name" value="Myotubularin-like_Pase_dom"/>
</dbReference>
<accession>A0AAV2YF57</accession>
<gene>
    <name evidence="12" type="ORF">N0F65_004206</name>
</gene>
<evidence type="ECO:0000256" key="5">
    <source>
        <dbReference type="PIRSR" id="PIRSR630564-1"/>
    </source>
</evidence>
<evidence type="ECO:0000259" key="11">
    <source>
        <dbReference type="PROSITE" id="PS51339"/>
    </source>
</evidence>
<dbReference type="SUPFAM" id="SSF52799">
    <property type="entry name" value="(Phosphotyrosine protein) phosphatases II"/>
    <property type="match status" value="1"/>
</dbReference>
<evidence type="ECO:0000256" key="2">
    <source>
        <dbReference type="ARBA" id="ARBA00022723"/>
    </source>
</evidence>
<evidence type="ECO:0000256" key="4">
    <source>
        <dbReference type="ARBA" id="ARBA00022833"/>
    </source>
</evidence>
<evidence type="ECO:0000313" key="12">
    <source>
        <dbReference type="EMBL" id="DAZ93817.1"/>
    </source>
</evidence>
<feature type="binding site" evidence="6">
    <location>
        <begin position="477"/>
        <end position="483"/>
    </location>
    <ligand>
        <name>substrate</name>
    </ligand>
</feature>
<evidence type="ECO:0000256" key="1">
    <source>
        <dbReference type="ARBA" id="ARBA00004184"/>
    </source>
</evidence>
<evidence type="ECO:0000256" key="8">
    <source>
        <dbReference type="SAM" id="MobiDB-lite"/>
    </source>
</evidence>
<dbReference type="PROSITE" id="PS00383">
    <property type="entry name" value="TYR_PHOSPHATASE_1"/>
    <property type="match status" value="1"/>
</dbReference>
<feature type="region of interest" description="Disordered" evidence="8">
    <location>
        <begin position="41"/>
        <end position="81"/>
    </location>
</feature>
<dbReference type="CDD" id="cd14507">
    <property type="entry name" value="PTP-MTM-like"/>
    <property type="match status" value="1"/>
</dbReference>
<feature type="binding site" evidence="6">
    <location>
        <begin position="413"/>
        <end position="414"/>
    </location>
    <ligand>
        <name>substrate</name>
    </ligand>
</feature>
<dbReference type="SMART" id="SM00404">
    <property type="entry name" value="PTPc_motif"/>
    <property type="match status" value="1"/>
</dbReference>
<feature type="domain" description="RanBP2-type" evidence="10">
    <location>
        <begin position="747"/>
        <end position="777"/>
    </location>
</feature>
<feature type="domain" description="Myotubularin phosphatase" evidence="11">
    <location>
        <begin position="262"/>
        <end position="640"/>
    </location>
</feature>
<dbReference type="GO" id="GO:0008270">
    <property type="term" value="F:zinc ion binding"/>
    <property type="evidence" value="ECO:0007669"/>
    <property type="project" value="UniProtKB-KW"/>
</dbReference>
<dbReference type="PROSITE" id="PS51339">
    <property type="entry name" value="PPASE_MYOTUBULARIN"/>
    <property type="match status" value="1"/>
</dbReference>